<feature type="domain" description="Transglycosylase SLT" evidence="2">
    <location>
        <begin position="62"/>
        <end position="166"/>
    </location>
</feature>
<accession>A0ABY1JCN3</accession>
<dbReference type="InterPro" id="IPR000189">
    <property type="entry name" value="Transglyc_AS"/>
</dbReference>
<keyword evidence="4" id="KW-1185">Reference proteome</keyword>
<sequence length="186" mass="20584">MRICPDFDRIKNIDNRINEIRKKLGEYPKPQKPFIEVLSEAEHVEASRDANDDGANYALEEAIKAISAKWGLDSSLVKAVIQAESGGNPKAVSFKGAMGLMQLMPTTAKEMGVEDPMDPFQNLEGGARYLAYLLKKYHNDIDLALAAYNAGPTRVDLYEGVPPFKETAKFVGNVKALYERFKNGDG</sequence>
<dbReference type="EMBL" id="FSQZ01000001">
    <property type="protein sequence ID" value="SIN65993.1"/>
    <property type="molecule type" value="Genomic_DNA"/>
</dbReference>
<evidence type="ECO:0000313" key="4">
    <source>
        <dbReference type="Proteomes" id="UP000185093"/>
    </source>
</evidence>
<proteinExistence type="inferred from homology"/>
<name>A0ABY1JCN3_9BACT</name>
<dbReference type="CDD" id="cd00254">
    <property type="entry name" value="LT-like"/>
    <property type="match status" value="1"/>
</dbReference>
<dbReference type="InterPro" id="IPR008258">
    <property type="entry name" value="Transglycosylase_SLT_dom_1"/>
</dbReference>
<dbReference type="SUPFAM" id="SSF53955">
    <property type="entry name" value="Lysozyme-like"/>
    <property type="match status" value="1"/>
</dbReference>
<protein>
    <submittedName>
        <fullName evidence="3">Transglycosylase SLT domain-containing protein</fullName>
    </submittedName>
</protein>
<dbReference type="InterPro" id="IPR023346">
    <property type="entry name" value="Lysozyme-like_dom_sf"/>
</dbReference>
<evidence type="ECO:0000256" key="1">
    <source>
        <dbReference type="ARBA" id="ARBA00007734"/>
    </source>
</evidence>
<gene>
    <name evidence="3" type="ORF">SAMN05444368_0843</name>
</gene>
<reference evidence="3 4" key="1">
    <citation type="submission" date="2016-11" db="EMBL/GenBank/DDBJ databases">
        <authorList>
            <person name="Varghese N."/>
            <person name="Submissions S."/>
        </authorList>
    </citation>
    <scope>NUCLEOTIDE SEQUENCE [LARGE SCALE GENOMIC DNA]</scope>
    <source>
        <strain evidence="3 4">DSM 20664</strain>
    </source>
</reference>
<evidence type="ECO:0000259" key="2">
    <source>
        <dbReference type="Pfam" id="PF01464"/>
    </source>
</evidence>
<dbReference type="Pfam" id="PF01464">
    <property type="entry name" value="SLT"/>
    <property type="match status" value="1"/>
</dbReference>
<dbReference type="Gene3D" id="1.10.530.10">
    <property type="match status" value="1"/>
</dbReference>
<dbReference type="PANTHER" id="PTHR37423">
    <property type="entry name" value="SOLUBLE LYTIC MUREIN TRANSGLYCOSYLASE-RELATED"/>
    <property type="match status" value="1"/>
</dbReference>
<comment type="similarity">
    <text evidence="1">Belongs to the transglycosylase Slt family.</text>
</comment>
<comment type="caution">
    <text evidence="3">The sequence shown here is derived from an EMBL/GenBank/DDBJ whole genome shotgun (WGS) entry which is preliminary data.</text>
</comment>
<dbReference type="RefSeq" id="WP_074199379.1">
    <property type="nucleotide sequence ID" value="NZ_FSQZ01000001.1"/>
</dbReference>
<dbReference type="PROSITE" id="PS00922">
    <property type="entry name" value="TRANSGLYCOSYLASE"/>
    <property type="match status" value="1"/>
</dbReference>
<evidence type="ECO:0000313" key="3">
    <source>
        <dbReference type="EMBL" id="SIN65993.1"/>
    </source>
</evidence>
<dbReference type="PANTHER" id="PTHR37423:SF2">
    <property type="entry name" value="MEMBRANE-BOUND LYTIC MUREIN TRANSGLYCOSYLASE C"/>
    <property type="match status" value="1"/>
</dbReference>
<organism evidence="3 4">
    <name type="scientific">Acetomicrobium flavidum</name>
    <dbReference type="NCBI Taxonomy" id="49896"/>
    <lineage>
        <taxon>Bacteria</taxon>
        <taxon>Thermotogati</taxon>
        <taxon>Synergistota</taxon>
        <taxon>Synergistia</taxon>
        <taxon>Synergistales</taxon>
        <taxon>Acetomicrobiaceae</taxon>
        <taxon>Acetomicrobium</taxon>
    </lineage>
</organism>
<dbReference type="Proteomes" id="UP000185093">
    <property type="component" value="Unassembled WGS sequence"/>
</dbReference>